<keyword evidence="3" id="KW-1185">Reference proteome</keyword>
<dbReference type="InterPro" id="IPR037523">
    <property type="entry name" value="VOC_core"/>
</dbReference>
<dbReference type="InterPro" id="IPR004360">
    <property type="entry name" value="Glyas_Fos-R_dOase_dom"/>
</dbReference>
<organism evidence="2 3">
    <name type="scientific">Streptacidiphilus monticola</name>
    <dbReference type="NCBI Taxonomy" id="2161674"/>
    <lineage>
        <taxon>Bacteria</taxon>
        <taxon>Bacillati</taxon>
        <taxon>Actinomycetota</taxon>
        <taxon>Actinomycetes</taxon>
        <taxon>Kitasatosporales</taxon>
        <taxon>Streptomycetaceae</taxon>
        <taxon>Streptacidiphilus</taxon>
    </lineage>
</organism>
<protein>
    <submittedName>
        <fullName evidence="2">VOC family protein</fullName>
    </submittedName>
</protein>
<dbReference type="Proteomes" id="UP001596174">
    <property type="component" value="Unassembled WGS sequence"/>
</dbReference>
<proteinExistence type="predicted"/>
<dbReference type="PANTHER" id="PTHR33993">
    <property type="entry name" value="GLYOXALASE-RELATED"/>
    <property type="match status" value="1"/>
</dbReference>
<dbReference type="CDD" id="cd07247">
    <property type="entry name" value="SgaA_N_like"/>
    <property type="match status" value="1"/>
</dbReference>
<evidence type="ECO:0000313" key="2">
    <source>
        <dbReference type="EMBL" id="MFC5909586.1"/>
    </source>
</evidence>
<feature type="domain" description="VOC" evidence="1">
    <location>
        <begin position="140"/>
        <end position="261"/>
    </location>
</feature>
<gene>
    <name evidence="2" type="ORF">ACFP3V_20510</name>
</gene>
<evidence type="ECO:0000313" key="3">
    <source>
        <dbReference type="Proteomes" id="UP001596174"/>
    </source>
</evidence>
<dbReference type="EMBL" id="JBHSQJ010000083">
    <property type="protein sequence ID" value="MFC5909586.1"/>
    <property type="molecule type" value="Genomic_DNA"/>
</dbReference>
<dbReference type="InterPro" id="IPR052164">
    <property type="entry name" value="Anthracycline_SecMetBiosynth"/>
</dbReference>
<feature type="domain" description="VOC" evidence="1">
    <location>
        <begin position="11"/>
        <end position="126"/>
    </location>
</feature>
<dbReference type="Gene3D" id="3.10.180.10">
    <property type="entry name" value="2,3-Dihydroxybiphenyl 1,2-Dioxygenase, domain 1"/>
    <property type="match status" value="2"/>
</dbReference>
<dbReference type="SUPFAM" id="SSF54593">
    <property type="entry name" value="Glyoxalase/Bleomycin resistance protein/Dihydroxybiphenyl dioxygenase"/>
    <property type="match status" value="2"/>
</dbReference>
<evidence type="ECO:0000259" key="1">
    <source>
        <dbReference type="PROSITE" id="PS51819"/>
    </source>
</evidence>
<dbReference type="PANTHER" id="PTHR33993:SF10">
    <property type="entry name" value="CONSERVED PROTEIN"/>
    <property type="match status" value="1"/>
</dbReference>
<dbReference type="RefSeq" id="WP_380585505.1">
    <property type="nucleotide sequence ID" value="NZ_JBHSQJ010000083.1"/>
</dbReference>
<name>A0ABW1G4I8_9ACTN</name>
<dbReference type="InterPro" id="IPR029068">
    <property type="entry name" value="Glyas_Bleomycin-R_OHBP_Dase"/>
</dbReference>
<comment type="caution">
    <text evidence="2">The sequence shown here is derived from an EMBL/GenBank/DDBJ whole genome shotgun (WGS) entry which is preliminary data.</text>
</comment>
<sequence length="263" mass="28066">MPERSSYPAGAPCWVDLNAPDLESARRFYGAALGWEFQDNGPEYGHYTTCLWKGKPVAALMPPPPGAEGLRPAWNVYLSAPELEVTVERVEQGGGTVAMGPHEIPGAGRLAFAFDPQGASFGLWQAGGHTGAGLHGEPGAMTWNELNTTAGEEADAFYRGLFPYEQQQIGDGVNFDYSSWRLPGSDTPVCGRNRAIDPNILEGGKGKPFWSVYFAVADVDVTARQIAALGGSVLHGPFNSPFGRLCAVLDPSGAHFTVITLAR</sequence>
<dbReference type="Pfam" id="PF00903">
    <property type="entry name" value="Glyoxalase"/>
    <property type="match status" value="1"/>
</dbReference>
<dbReference type="PROSITE" id="PS51819">
    <property type="entry name" value="VOC"/>
    <property type="match status" value="2"/>
</dbReference>
<accession>A0ABW1G4I8</accession>
<reference evidence="3" key="1">
    <citation type="journal article" date="2019" name="Int. J. Syst. Evol. Microbiol.">
        <title>The Global Catalogue of Microorganisms (GCM) 10K type strain sequencing project: providing services to taxonomists for standard genome sequencing and annotation.</title>
        <authorList>
            <consortium name="The Broad Institute Genomics Platform"/>
            <consortium name="The Broad Institute Genome Sequencing Center for Infectious Disease"/>
            <person name="Wu L."/>
            <person name="Ma J."/>
        </authorList>
    </citation>
    <scope>NUCLEOTIDE SEQUENCE [LARGE SCALE GENOMIC DNA]</scope>
    <source>
        <strain evidence="3">JCM 4816</strain>
    </source>
</reference>